<dbReference type="EMBL" id="JF974300">
    <property type="protein sequence ID" value="AET72517.1"/>
    <property type="molecule type" value="Genomic_DNA"/>
</dbReference>
<proteinExistence type="predicted"/>
<gene>
    <name evidence="2" type="ORF">SXGG_00018</name>
</gene>
<evidence type="ECO:0000256" key="1">
    <source>
        <dbReference type="SAM" id="MobiDB-lite"/>
    </source>
</evidence>
<dbReference type="Proteomes" id="UP000297398">
    <property type="component" value="Segment"/>
</dbReference>
<accession>G8EYD7</accession>
<feature type="region of interest" description="Disordered" evidence="1">
    <location>
        <begin position="90"/>
        <end position="124"/>
    </location>
</feature>
<reference evidence="2 3" key="1">
    <citation type="submission" date="2010-12" db="EMBL/GenBank/DDBJ databases">
        <title>The Genome Sequence of Synechococcus phage S-CBP42.</title>
        <authorList>
            <consortium name="The Broad Institute Genome Sequencing Platform"/>
            <person name="Henn M.R."/>
            <person name="Chen F."/>
            <person name="Wang K."/>
            <person name="Levin J."/>
            <person name="Malboeuf C."/>
            <person name="Casali M."/>
            <person name="Russ C."/>
            <person name="Lennon N."/>
            <person name="Chapman S.B."/>
            <person name="Erlich R."/>
            <person name="Young S.K."/>
            <person name="Yandava C."/>
            <person name="Zeng Q."/>
            <person name="Alvarado L."/>
            <person name="Anderson S."/>
            <person name="Berlin A."/>
            <person name="Chen Z."/>
            <person name="Freedman E."/>
            <person name="Gellesch M."/>
            <person name="Goldberg J."/>
            <person name="Green L."/>
            <person name="Griggs A."/>
            <person name="Gujja S."/>
            <person name="Heilman E.R."/>
            <person name="Heiman D."/>
            <person name="Hollinger A."/>
            <person name="Howarth C."/>
            <person name="Larson L."/>
            <person name="Mehta T."/>
            <person name="Pearson M."/>
            <person name="Roberts A."/>
            <person name="Ryan E."/>
            <person name="Saif S."/>
            <person name="Shea T."/>
            <person name="Shenoy N."/>
            <person name="Sisk P."/>
            <person name="Stolte C."/>
            <person name="Sykes S."/>
            <person name="White J."/>
            <person name="Haas B."/>
            <person name="Nusbaum C."/>
            <person name="Birren B."/>
        </authorList>
    </citation>
    <scope>NUCLEOTIDE SEQUENCE [LARGE SCALE GENOMIC DNA]</scope>
</reference>
<evidence type="ECO:0000313" key="3">
    <source>
        <dbReference type="Proteomes" id="UP000297398"/>
    </source>
</evidence>
<evidence type="ECO:0000313" key="2">
    <source>
        <dbReference type="EMBL" id="AET72517.1"/>
    </source>
</evidence>
<feature type="compositionally biased region" description="Polar residues" evidence="1">
    <location>
        <begin position="99"/>
        <end position="112"/>
    </location>
</feature>
<protein>
    <recommendedName>
        <fullName evidence="4">Portal protein</fullName>
    </recommendedName>
</protein>
<evidence type="ECO:0008006" key="4">
    <source>
        <dbReference type="Google" id="ProtNLM"/>
    </source>
</evidence>
<sequence>MMPTVVAGLYGVGRGQDRQALVEFIGTIAQSIGPEAVMQYINPGEFLKRLAAASGIDSLSLIKDPATMEQEAGQMKQDAMMQSLVGQAGQLAKSPMGEQLTQQLMSQQNGTAEQEAIEPPGPPS</sequence>
<organism evidence="2 3">
    <name type="scientific">Synechococcus phage S-CBP42</name>
    <dbReference type="NCBI Taxonomy" id="461711"/>
    <lineage>
        <taxon>Viruses</taxon>
        <taxon>Duplodnaviria</taxon>
        <taxon>Heunggongvirae</taxon>
        <taxon>Uroviricota</taxon>
        <taxon>Caudoviricetes</taxon>
        <taxon>Autographivirales</taxon>
        <taxon>Aegirvirus</taxon>
        <taxon>Aegirvirus SCBP42</taxon>
    </lineage>
</organism>
<name>G8EYD7_9CAUD</name>